<dbReference type="Pfam" id="PF13621">
    <property type="entry name" value="Cupin_8"/>
    <property type="match status" value="1"/>
</dbReference>
<keyword evidence="1" id="KW-1133">Transmembrane helix</keyword>
<dbReference type="PANTHER" id="PTHR12461:SF105">
    <property type="entry name" value="HYPOXIA-INDUCIBLE FACTOR 1-ALPHA INHIBITOR"/>
    <property type="match status" value="1"/>
</dbReference>
<accession>A0AAV5NW80</accession>
<keyword evidence="1" id="KW-0812">Transmembrane</keyword>
<dbReference type="Gene3D" id="2.60.120.650">
    <property type="entry name" value="Cupin"/>
    <property type="match status" value="1"/>
</dbReference>
<dbReference type="AlphaFoldDB" id="A0AAV5NW80"/>
<proteinExistence type="predicted"/>
<gene>
    <name evidence="3" type="ORF">GCM10007932_41650</name>
</gene>
<keyword evidence="4" id="KW-1185">Reference proteome</keyword>
<dbReference type="PROSITE" id="PS51184">
    <property type="entry name" value="JMJC"/>
    <property type="match status" value="1"/>
</dbReference>
<evidence type="ECO:0000259" key="2">
    <source>
        <dbReference type="PROSITE" id="PS51184"/>
    </source>
</evidence>
<feature type="transmembrane region" description="Helical" evidence="1">
    <location>
        <begin position="286"/>
        <end position="309"/>
    </location>
</feature>
<dbReference type="PANTHER" id="PTHR12461">
    <property type="entry name" value="HYPOXIA-INDUCIBLE FACTOR 1 ALPHA INHIBITOR-RELATED"/>
    <property type="match status" value="1"/>
</dbReference>
<dbReference type="InterPro" id="IPR003347">
    <property type="entry name" value="JmjC_dom"/>
</dbReference>
<reference evidence="4" key="1">
    <citation type="journal article" date="2019" name="Int. J. Syst. Evol. Microbiol.">
        <title>The Global Catalogue of Microorganisms (GCM) 10K type strain sequencing project: providing services to taxonomists for standard genome sequencing and annotation.</title>
        <authorList>
            <consortium name="The Broad Institute Genomics Platform"/>
            <consortium name="The Broad Institute Genome Sequencing Center for Infectious Disease"/>
            <person name="Wu L."/>
            <person name="Ma J."/>
        </authorList>
    </citation>
    <scope>NUCLEOTIDE SEQUENCE [LARGE SCALE GENOMIC DNA]</scope>
    <source>
        <strain evidence="4">NBRC 15640</strain>
    </source>
</reference>
<evidence type="ECO:0000256" key="1">
    <source>
        <dbReference type="SAM" id="Phobius"/>
    </source>
</evidence>
<dbReference type="EMBL" id="BSNX01000063">
    <property type="protein sequence ID" value="GLQ74803.1"/>
    <property type="molecule type" value="Genomic_DNA"/>
</dbReference>
<sequence length="315" mass="35420">MDTAEKIAEEHVFKHVPGMDSAQNIETVYADSLTPKAFYSQYVAQNRPCLIKGAIKHWPAMEKWCSPEYLLEKCHDVPTPHYPHMNYESPERMGEGREVKPFHEVLEMLQSSDTGILSAPSVVLSEKPFDVLSTDTDGYPFLPNPKPPIAYPKSRAFMYKGAGTGWHFHVTDETLMSQVVGTKKVGLLPPDKLTDDLVFDAFKADAYLENGTCFDASGASQLKPYTAMVEPGDAMYIPPFWWHGIEPTDDNFGITVAQCWRSPLHVMGDLSYPTVRKIWKKGYTELGKVTFLITGLGIASLFAQAWRFISKPFRT</sequence>
<dbReference type="Proteomes" id="UP001156690">
    <property type="component" value="Unassembled WGS sequence"/>
</dbReference>
<evidence type="ECO:0000313" key="4">
    <source>
        <dbReference type="Proteomes" id="UP001156690"/>
    </source>
</evidence>
<organism evidence="3 4">
    <name type="scientific">Vibrio penaeicida</name>
    <dbReference type="NCBI Taxonomy" id="104609"/>
    <lineage>
        <taxon>Bacteria</taxon>
        <taxon>Pseudomonadati</taxon>
        <taxon>Pseudomonadota</taxon>
        <taxon>Gammaproteobacteria</taxon>
        <taxon>Vibrionales</taxon>
        <taxon>Vibrionaceae</taxon>
        <taxon>Vibrio</taxon>
    </lineage>
</organism>
<dbReference type="InterPro" id="IPR041667">
    <property type="entry name" value="Cupin_8"/>
</dbReference>
<name>A0AAV5NW80_9VIBR</name>
<keyword evidence="1" id="KW-0472">Membrane</keyword>
<dbReference type="RefSeq" id="WP_126610310.1">
    <property type="nucleotide sequence ID" value="NZ_AP025144.1"/>
</dbReference>
<dbReference type="SUPFAM" id="SSF51197">
    <property type="entry name" value="Clavaminate synthase-like"/>
    <property type="match status" value="1"/>
</dbReference>
<feature type="domain" description="JmjC" evidence="2">
    <location>
        <begin position="108"/>
        <end position="275"/>
    </location>
</feature>
<protein>
    <recommendedName>
        <fullName evidence="2">JmjC domain-containing protein</fullName>
    </recommendedName>
</protein>
<evidence type="ECO:0000313" key="3">
    <source>
        <dbReference type="EMBL" id="GLQ74803.1"/>
    </source>
</evidence>
<comment type="caution">
    <text evidence="3">The sequence shown here is derived from an EMBL/GenBank/DDBJ whole genome shotgun (WGS) entry which is preliminary data.</text>
</comment>